<keyword evidence="4" id="KW-0812">Transmembrane</keyword>
<evidence type="ECO:0000256" key="1">
    <source>
        <dbReference type="ARBA" id="ARBA00004442"/>
    </source>
</evidence>
<comment type="subcellular location">
    <subcellularLocation>
        <location evidence="1">Cell outer membrane</location>
    </subcellularLocation>
</comment>
<dbReference type="AlphaFoldDB" id="A0A0F9BLN8"/>
<evidence type="ECO:0008006" key="8">
    <source>
        <dbReference type="Google" id="ProtNLM"/>
    </source>
</evidence>
<evidence type="ECO:0000256" key="5">
    <source>
        <dbReference type="ARBA" id="ARBA00023136"/>
    </source>
</evidence>
<sequence length="244" mass="27947">LANAKQALLIAKNNLNNAEATFNVLLRRPINAAAEIEDIVDYTPFEKDLDYCFKEAEKNRLEFQITDLDIQTTEKKLALSKKDYYPSVNLQGTYLQQGEELDAQGGLGVFGDPSGWSVSVVASWDFWEWGRTNFGKEEQLSRLSQARLRKTEISDNIRLEVKKAYLRTQEAEKAIVTIEKAIQQAKENFRISNERYKEQMNTSTDVLDAQTLLSRTMANYYNALYAFKISKASLYRAIGQEIME</sequence>
<feature type="non-terminal residue" evidence="7">
    <location>
        <position position="1"/>
    </location>
</feature>
<dbReference type="GO" id="GO:1990281">
    <property type="term" value="C:efflux pump complex"/>
    <property type="evidence" value="ECO:0007669"/>
    <property type="project" value="TreeGrafter"/>
</dbReference>
<reference evidence="7" key="1">
    <citation type="journal article" date="2015" name="Nature">
        <title>Complex archaea that bridge the gap between prokaryotes and eukaryotes.</title>
        <authorList>
            <person name="Spang A."/>
            <person name="Saw J.H."/>
            <person name="Jorgensen S.L."/>
            <person name="Zaremba-Niedzwiedzka K."/>
            <person name="Martijn J."/>
            <person name="Lind A.E."/>
            <person name="van Eijk R."/>
            <person name="Schleper C."/>
            <person name="Guy L."/>
            <person name="Ettema T.J."/>
        </authorList>
    </citation>
    <scope>NUCLEOTIDE SEQUENCE</scope>
</reference>
<dbReference type="Pfam" id="PF02321">
    <property type="entry name" value="OEP"/>
    <property type="match status" value="1"/>
</dbReference>
<evidence type="ECO:0000256" key="3">
    <source>
        <dbReference type="ARBA" id="ARBA00022452"/>
    </source>
</evidence>
<evidence type="ECO:0000256" key="4">
    <source>
        <dbReference type="ARBA" id="ARBA00022692"/>
    </source>
</evidence>
<keyword evidence="3" id="KW-1134">Transmembrane beta strand</keyword>
<evidence type="ECO:0000313" key="7">
    <source>
        <dbReference type="EMBL" id="KKL22754.1"/>
    </source>
</evidence>
<comment type="caution">
    <text evidence="7">The sequence shown here is derived from an EMBL/GenBank/DDBJ whole genome shotgun (WGS) entry which is preliminary data.</text>
</comment>
<accession>A0A0F9BLN8</accession>
<gene>
    <name evidence="7" type="ORF">LCGC14_2432260</name>
</gene>
<dbReference type="SUPFAM" id="SSF56954">
    <property type="entry name" value="Outer membrane efflux proteins (OEP)"/>
    <property type="match status" value="1"/>
</dbReference>
<keyword evidence="6" id="KW-0998">Cell outer membrane</keyword>
<name>A0A0F9BLN8_9ZZZZ</name>
<evidence type="ECO:0000256" key="6">
    <source>
        <dbReference type="ARBA" id="ARBA00023237"/>
    </source>
</evidence>
<dbReference type="GO" id="GO:0015562">
    <property type="term" value="F:efflux transmembrane transporter activity"/>
    <property type="evidence" value="ECO:0007669"/>
    <property type="project" value="InterPro"/>
</dbReference>
<keyword evidence="5" id="KW-0472">Membrane</keyword>
<dbReference type="PANTHER" id="PTHR30026:SF20">
    <property type="entry name" value="OUTER MEMBRANE PROTEIN TOLC"/>
    <property type="match status" value="1"/>
</dbReference>
<dbReference type="GO" id="GO:0015288">
    <property type="term" value="F:porin activity"/>
    <property type="evidence" value="ECO:0007669"/>
    <property type="project" value="TreeGrafter"/>
</dbReference>
<protein>
    <recommendedName>
        <fullName evidence="8">TolC family protein</fullName>
    </recommendedName>
</protein>
<dbReference type="EMBL" id="LAZR01037226">
    <property type="protein sequence ID" value="KKL22754.1"/>
    <property type="molecule type" value="Genomic_DNA"/>
</dbReference>
<keyword evidence="2" id="KW-0813">Transport</keyword>
<dbReference type="PANTHER" id="PTHR30026">
    <property type="entry name" value="OUTER MEMBRANE PROTEIN TOLC"/>
    <property type="match status" value="1"/>
</dbReference>
<proteinExistence type="predicted"/>
<evidence type="ECO:0000256" key="2">
    <source>
        <dbReference type="ARBA" id="ARBA00022448"/>
    </source>
</evidence>
<dbReference type="Gene3D" id="1.20.1600.10">
    <property type="entry name" value="Outer membrane efflux proteins (OEP)"/>
    <property type="match status" value="1"/>
</dbReference>
<dbReference type="GO" id="GO:0009279">
    <property type="term" value="C:cell outer membrane"/>
    <property type="evidence" value="ECO:0007669"/>
    <property type="project" value="UniProtKB-SubCell"/>
</dbReference>
<organism evidence="7">
    <name type="scientific">marine sediment metagenome</name>
    <dbReference type="NCBI Taxonomy" id="412755"/>
    <lineage>
        <taxon>unclassified sequences</taxon>
        <taxon>metagenomes</taxon>
        <taxon>ecological metagenomes</taxon>
    </lineage>
</organism>
<dbReference type="InterPro" id="IPR003423">
    <property type="entry name" value="OMP_efflux"/>
</dbReference>
<dbReference type="InterPro" id="IPR051906">
    <property type="entry name" value="TolC-like"/>
</dbReference>